<dbReference type="EMBL" id="AGNL01015618">
    <property type="protein sequence ID" value="EJK65640.1"/>
    <property type="molecule type" value="Genomic_DNA"/>
</dbReference>
<feature type="region of interest" description="Disordered" evidence="1">
    <location>
        <begin position="1"/>
        <end position="20"/>
    </location>
</feature>
<dbReference type="Proteomes" id="UP000266841">
    <property type="component" value="Unassembled WGS sequence"/>
</dbReference>
<keyword evidence="3" id="KW-1185">Reference proteome</keyword>
<dbReference type="AlphaFoldDB" id="K0SK14"/>
<accession>K0SK14</accession>
<organism evidence="2 3">
    <name type="scientific">Thalassiosira oceanica</name>
    <name type="common">Marine diatom</name>
    <dbReference type="NCBI Taxonomy" id="159749"/>
    <lineage>
        <taxon>Eukaryota</taxon>
        <taxon>Sar</taxon>
        <taxon>Stramenopiles</taxon>
        <taxon>Ochrophyta</taxon>
        <taxon>Bacillariophyta</taxon>
        <taxon>Coscinodiscophyceae</taxon>
        <taxon>Thalassiosirophycidae</taxon>
        <taxon>Thalassiosirales</taxon>
        <taxon>Thalassiosiraceae</taxon>
        <taxon>Thalassiosira</taxon>
    </lineage>
</organism>
<evidence type="ECO:0000313" key="2">
    <source>
        <dbReference type="EMBL" id="EJK65640.1"/>
    </source>
</evidence>
<name>K0SK14_THAOC</name>
<evidence type="ECO:0000256" key="1">
    <source>
        <dbReference type="SAM" id="MobiDB-lite"/>
    </source>
</evidence>
<protein>
    <submittedName>
        <fullName evidence="2">Uncharacterized protein</fullName>
    </submittedName>
</protein>
<sequence length="474" mass="52673">MVRAFGWAEPSKPGAAGRTDWADVWRTERKLEKITTAGEEGRRQQGRQRQGRQVGISHALDQTPWEIGAKKETEMVHRGRPGDAAGRGGRGMRPGEAAGGAVGGRGRGVYRTLDLSCKTTDTHVAAPILYRQERDSPRHAPPCTHHPSRQGAPQGAPRSKAHRSRAQSQARAVVRVARRNCRMRPRRARRTRRPGRSTRPPPGSASAKRRRGSDESDDDESWTNGQPRSKRHRKSKKKSASTHSTDAETSAEHRKALGQARRNLSKPVPGTTKYIDWEGNERESTAKKGYNESGQSIAKVNAMKTGTVARAQRGKRTSHKKNKGHLHLIPRLAALAADPNVHDVFFTTLTDDKGNEYNVIQISVHRFNQLVEDTNFVYSTYDGSKKTTSKQRESRSTSTLSQASRLFKNYGVQAPNGQTQGHGRHAGQWGKNVKAHGWLYFIHDKFHAEGDASSMRQGSTQVLHLDKVEYPGNL</sequence>
<feature type="compositionally biased region" description="Gly residues" evidence="1">
    <location>
        <begin position="85"/>
        <end position="107"/>
    </location>
</feature>
<evidence type="ECO:0000313" key="3">
    <source>
        <dbReference type="Proteomes" id="UP000266841"/>
    </source>
</evidence>
<reference evidence="2 3" key="1">
    <citation type="journal article" date="2012" name="Genome Biol.">
        <title>Genome and low-iron response of an oceanic diatom adapted to chronic iron limitation.</title>
        <authorList>
            <person name="Lommer M."/>
            <person name="Specht M."/>
            <person name="Roy A.S."/>
            <person name="Kraemer L."/>
            <person name="Andreson R."/>
            <person name="Gutowska M.A."/>
            <person name="Wolf J."/>
            <person name="Bergner S.V."/>
            <person name="Schilhabel M.B."/>
            <person name="Klostermeier U.C."/>
            <person name="Beiko R.G."/>
            <person name="Rosenstiel P."/>
            <person name="Hippler M."/>
            <person name="Laroche J."/>
        </authorList>
    </citation>
    <scope>NUCLEOTIDE SEQUENCE [LARGE SCALE GENOMIC DNA]</scope>
    <source>
        <strain evidence="2 3">CCMP1005</strain>
    </source>
</reference>
<feature type="compositionally biased region" description="Basic residues" evidence="1">
    <location>
        <begin position="176"/>
        <end position="196"/>
    </location>
</feature>
<feature type="compositionally biased region" description="Low complexity" evidence="1">
    <location>
        <begin position="166"/>
        <end position="175"/>
    </location>
</feature>
<proteinExistence type="predicted"/>
<feature type="region of interest" description="Disordered" evidence="1">
    <location>
        <begin position="135"/>
        <end position="280"/>
    </location>
</feature>
<feature type="compositionally biased region" description="Basic and acidic residues" evidence="1">
    <location>
        <begin position="68"/>
        <end position="81"/>
    </location>
</feature>
<feature type="compositionally biased region" description="Basic and acidic residues" evidence="1">
    <location>
        <begin position="32"/>
        <end position="43"/>
    </location>
</feature>
<feature type="region of interest" description="Disordered" evidence="1">
    <location>
        <begin position="32"/>
        <end position="108"/>
    </location>
</feature>
<feature type="region of interest" description="Disordered" evidence="1">
    <location>
        <begin position="382"/>
        <end position="401"/>
    </location>
</feature>
<comment type="caution">
    <text evidence="2">The sequence shown here is derived from an EMBL/GenBank/DDBJ whole genome shotgun (WGS) entry which is preliminary data.</text>
</comment>
<feature type="compositionally biased region" description="Basic residues" evidence="1">
    <location>
        <begin position="228"/>
        <end position="240"/>
    </location>
</feature>
<gene>
    <name evidence="2" type="ORF">THAOC_13481</name>
</gene>